<comment type="caution">
    <text evidence="1">The sequence shown here is derived from an EMBL/GenBank/DDBJ whole genome shotgun (WGS) entry which is preliminary data.</text>
</comment>
<accession>X0S508</accession>
<evidence type="ECO:0008006" key="2">
    <source>
        <dbReference type="Google" id="ProtNLM"/>
    </source>
</evidence>
<dbReference type="SUPFAM" id="SSF63825">
    <property type="entry name" value="YWTD domain"/>
    <property type="match status" value="1"/>
</dbReference>
<dbReference type="AlphaFoldDB" id="X0S508"/>
<feature type="non-terminal residue" evidence="1">
    <location>
        <position position="1"/>
    </location>
</feature>
<gene>
    <name evidence="1" type="ORF">S01H1_15145</name>
</gene>
<name>X0S508_9ZZZZ</name>
<evidence type="ECO:0000313" key="1">
    <source>
        <dbReference type="EMBL" id="GAF70992.1"/>
    </source>
</evidence>
<reference evidence="1" key="1">
    <citation type="journal article" date="2014" name="Front. Microbiol.">
        <title>High frequency of phylogenetically diverse reductive dehalogenase-homologous genes in deep subseafloor sedimentary metagenomes.</title>
        <authorList>
            <person name="Kawai M."/>
            <person name="Futagami T."/>
            <person name="Toyoda A."/>
            <person name="Takaki Y."/>
            <person name="Nishi S."/>
            <person name="Hori S."/>
            <person name="Arai W."/>
            <person name="Tsubouchi T."/>
            <person name="Morono Y."/>
            <person name="Uchiyama I."/>
            <person name="Ito T."/>
            <person name="Fujiyama A."/>
            <person name="Inagaki F."/>
            <person name="Takami H."/>
        </authorList>
    </citation>
    <scope>NUCLEOTIDE SEQUENCE</scope>
    <source>
        <strain evidence="1">Expedition CK06-06</strain>
    </source>
</reference>
<sequence length="144" mass="15497">RQRLLRISLSDGAVTEIAPFGDVGGGIIAPPVHVAELNLCIAWDSINGGLAGISTQGDELEVAWHVDARPSMQPVVFPDSGELVINDFRDGDDQLIVVDMHSGDVVSRVSTGARVANGMFLTPGLDRDIYYCSTFAICRVQWQS</sequence>
<protein>
    <recommendedName>
        <fullName evidence="2">SMP-30/Gluconolactonase/LRE-like region domain-containing protein</fullName>
    </recommendedName>
</protein>
<organism evidence="1">
    <name type="scientific">marine sediment metagenome</name>
    <dbReference type="NCBI Taxonomy" id="412755"/>
    <lineage>
        <taxon>unclassified sequences</taxon>
        <taxon>metagenomes</taxon>
        <taxon>ecological metagenomes</taxon>
    </lineage>
</organism>
<proteinExistence type="predicted"/>
<dbReference type="EMBL" id="BARS01007905">
    <property type="protein sequence ID" value="GAF70992.1"/>
    <property type="molecule type" value="Genomic_DNA"/>
</dbReference>